<dbReference type="PANTHER" id="PTHR37048">
    <property type="entry name" value="QUESTIONABLE PROTEIN"/>
    <property type="match status" value="1"/>
</dbReference>
<name>A0ABQ8GNW2_9PEZI</name>
<proteinExistence type="predicted"/>
<keyword evidence="2" id="KW-1185">Reference proteome</keyword>
<accession>A0ABQ8GNW2</accession>
<dbReference type="Proteomes" id="UP000774617">
    <property type="component" value="Unassembled WGS sequence"/>
</dbReference>
<protein>
    <submittedName>
        <fullName evidence="1">Uncharacterized protein</fullName>
    </submittedName>
</protein>
<evidence type="ECO:0000313" key="1">
    <source>
        <dbReference type="EMBL" id="KAH7061453.1"/>
    </source>
</evidence>
<gene>
    <name evidence="1" type="ORF">B0J12DRAFT_295688</name>
</gene>
<dbReference type="PANTHER" id="PTHR37048:SF2">
    <property type="entry name" value="QUESTIONABLE PROTEIN"/>
    <property type="match status" value="1"/>
</dbReference>
<organism evidence="1 2">
    <name type="scientific">Macrophomina phaseolina</name>
    <dbReference type="NCBI Taxonomy" id="35725"/>
    <lineage>
        <taxon>Eukaryota</taxon>
        <taxon>Fungi</taxon>
        <taxon>Dikarya</taxon>
        <taxon>Ascomycota</taxon>
        <taxon>Pezizomycotina</taxon>
        <taxon>Dothideomycetes</taxon>
        <taxon>Dothideomycetes incertae sedis</taxon>
        <taxon>Botryosphaeriales</taxon>
        <taxon>Botryosphaeriaceae</taxon>
        <taxon>Macrophomina</taxon>
    </lineage>
</organism>
<dbReference type="EMBL" id="JAGTJR010000004">
    <property type="protein sequence ID" value="KAH7061453.1"/>
    <property type="molecule type" value="Genomic_DNA"/>
</dbReference>
<reference evidence="1 2" key="1">
    <citation type="journal article" date="2021" name="Nat. Commun.">
        <title>Genetic determinants of endophytism in the Arabidopsis root mycobiome.</title>
        <authorList>
            <person name="Mesny F."/>
            <person name="Miyauchi S."/>
            <person name="Thiergart T."/>
            <person name="Pickel B."/>
            <person name="Atanasova L."/>
            <person name="Karlsson M."/>
            <person name="Huettel B."/>
            <person name="Barry K.W."/>
            <person name="Haridas S."/>
            <person name="Chen C."/>
            <person name="Bauer D."/>
            <person name="Andreopoulos W."/>
            <person name="Pangilinan J."/>
            <person name="LaButti K."/>
            <person name="Riley R."/>
            <person name="Lipzen A."/>
            <person name="Clum A."/>
            <person name="Drula E."/>
            <person name="Henrissat B."/>
            <person name="Kohler A."/>
            <person name="Grigoriev I.V."/>
            <person name="Martin F.M."/>
            <person name="Hacquard S."/>
        </authorList>
    </citation>
    <scope>NUCLEOTIDE SEQUENCE [LARGE SCALE GENOMIC DNA]</scope>
    <source>
        <strain evidence="1 2">MPI-SDFR-AT-0080</strain>
    </source>
</reference>
<sequence length="291" mass="33179">MSSRPLESREAVLGRVLWLPPFDQLPANSVESVGQTPSIMREAFDHPIVICSRPAERNGEWVHFHIVTSFHNKSLAERFNMSVKKQRKQVNWYLPIAPSQYHPHETESPFGRPHIELDSGRTMSSNSFINAKDVYAIQWRFLTRYQRGSYRLTASSIDGMNERTGRLVVYHPGPQYVPEGVSEPSSPEPSPPLRPSYVVPNVIPPVDQLPLSTGGPESMWWLHSTWLGATKLSFLLVPSHLIIAVAARLCALFRSKVCSNPGCSRSLGLRRQYFRPWQFYSRLSANWFEVH</sequence>
<comment type="caution">
    <text evidence="1">The sequence shown here is derived from an EMBL/GenBank/DDBJ whole genome shotgun (WGS) entry which is preliminary data.</text>
</comment>
<evidence type="ECO:0000313" key="2">
    <source>
        <dbReference type="Proteomes" id="UP000774617"/>
    </source>
</evidence>